<sequence length="239" mass="26561">MAFFAFSHLPPHSVVHADQFINLGASNHPVLIVGQQQAGAISICCLTTSLSSRTVHDKFPGAHNPARTKYLAINHQGKTRPHNDFPVLRLADDGSMDKQSYVCLVSFFRVETQYLQHFSTGGLHLDDASIAHFQTIFRATLAERFPRKQGYQIASALDWKRWSWQELGVPAGPVWQPTQRAPKASPLACPPPPLPLLQTGYPVSTVAPWANGGRRWDVHLYVVPATNLLLRQESQETPV</sequence>
<proteinExistence type="predicted"/>
<reference evidence="1 2" key="1">
    <citation type="journal article" date="2018" name="IMA Fungus">
        <title>IMA Genome-F 10: Nine draft genome sequences of Claviceps purpurea s.lat., including C. arundinis, C. humidiphila, and C. cf. spartinae, pseudomolecules for the pitch canker pathogen Fusarium circinatum, draft genome of Davidsoniella eucalypti, Grosmannia galeiformis, Quambalaria eucalypti, and Teratosphaeria destructans.</title>
        <authorList>
            <person name="Wingfield B.D."/>
            <person name="Liu M."/>
            <person name="Nguyen H.D."/>
            <person name="Lane F.A."/>
            <person name="Morgan S.W."/>
            <person name="De Vos L."/>
            <person name="Wilken P.M."/>
            <person name="Duong T.A."/>
            <person name="Aylward J."/>
            <person name="Coetzee M.P."/>
            <person name="Dadej K."/>
            <person name="De Beer Z.W."/>
            <person name="Findlay W."/>
            <person name="Havenga M."/>
            <person name="Kolarik M."/>
            <person name="Menzies J.G."/>
            <person name="Naidoo K."/>
            <person name="Pochopski O."/>
            <person name="Shoukouhi P."/>
            <person name="Santana Q.C."/>
            <person name="Seifert K.A."/>
            <person name="Soal N."/>
            <person name="Steenkamp E.T."/>
            <person name="Tatham C.T."/>
            <person name="van der Nest M.A."/>
            <person name="Wingfield M.J."/>
        </authorList>
    </citation>
    <scope>NUCLEOTIDE SEQUENCE [LARGE SCALE GENOMIC DNA]</scope>
    <source>
        <strain evidence="1">CMW44962</strain>
    </source>
</reference>
<reference evidence="1 2" key="2">
    <citation type="journal article" date="2021" name="Curr. Genet.">
        <title>Genetic response to nitrogen starvation in the aggressive Eucalyptus foliar pathogen Teratosphaeria destructans.</title>
        <authorList>
            <person name="Havenga M."/>
            <person name="Wingfield B.D."/>
            <person name="Wingfield M.J."/>
            <person name="Dreyer L.L."/>
            <person name="Roets F."/>
            <person name="Aylward J."/>
        </authorList>
    </citation>
    <scope>NUCLEOTIDE SEQUENCE [LARGE SCALE GENOMIC DNA]</scope>
    <source>
        <strain evidence="1">CMW44962</strain>
    </source>
</reference>
<feature type="non-terminal residue" evidence="1">
    <location>
        <position position="1"/>
    </location>
</feature>
<organism evidence="1 2">
    <name type="scientific">Teratosphaeria destructans</name>
    <dbReference type="NCBI Taxonomy" id="418781"/>
    <lineage>
        <taxon>Eukaryota</taxon>
        <taxon>Fungi</taxon>
        <taxon>Dikarya</taxon>
        <taxon>Ascomycota</taxon>
        <taxon>Pezizomycotina</taxon>
        <taxon>Dothideomycetes</taxon>
        <taxon>Dothideomycetidae</taxon>
        <taxon>Mycosphaerellales</taxon>
        <taxon>Teratosphaeriaceae</taxon>
        <taxon>Teratosphaeria</taxon>
    </lineage>
</organism>
<evidence type="ECO:0000313" key="2">
    <source>
        <dbReference type="Proteomes" id="UP001138500"/>
    </source>
</evidence>
<protein>
    <submittedName>
        <fullName evidence="1">Uncharacterized protein</fullName>
    </submittedName>
</protein>
<comment type="caution">
    <text evidence="1">The sequence shown here is derived from an EMBL/GenBank/DDBJ whole genome shotgun (WGS) entry which is preliminary data.</text>
</comment>
<dbReference type="Proteomes" id="UP001138500">
    <property type="component" value="Unassembled WGS sequence"/>
</dbReference>
<evidence type="ECO:0000313" key="1">
    <source>
        <dbReference type="EMBL" id="KAH9818161.1"/>
    </source>
</evidence>
<dbReference type="AlphaFoldDB" id="A0A9W7VYQ5"/>
<gene>
    <name evidence="1" type="ORF">Tdes44962_MAKER10358</name>
</gene>
<keyword evidence="2" id="KW-1185">Reference proteome</keyword>
<accession>A0A9W7VYQ5</accession>
<dbReference type="EMBL" id="RIBY02002359">
    <property type="protein sequence ID" value="KAH9818161.1"/>
    <property type="molecule type" value="Genomic_DNA"/>
</dbReference>
<dbReference type="OrthoDB" id="3537171at2759"/>
<name>A0A9W7VYQ5_9PEZI</name>